<keyword evidence="3" id="KW-1185">Reference proteome</keyword>
<dbReference type="SUPFAM" id="SSF53335">
    <property type="entry name" value="S-adenosyl-L-methionine-dependent methyltransferases"/>
    <property type="match status" value="1"/>
</dbReference>
<dbReference type="InterPro" id="IPR052514">
    <property type="entry name" value="SAM-dependent_MTase"/>
</dbReference>
<dbReference type="InterPro" id="IPR006342">
    <property type="entry name" value="FkbM_mtfrase"/>
</dbReference>
<evidence type="ECO:0000313" key="3">
    <source>
        <dbReference type="Proteomes" id="UP000199448"/>
    </source>
</evidence>
<dbReference type="GO" id="GO:0032259">
    <property type="term" value="P:methylation"/>
    <property type="evidence" value="ECO:0007669"/>
    <property type="project" value="UniProtKB-KW"/>
</dbReference>
<feature type="domain" description="Methyltransferase FkbM" evidence="1">
    <location>
        <begin position="95"/>
        <end position="256"/>
    </location>
</feature>
<dbReference type="Proteomes" id="UP000199448">
    <property type="component" value="Unassembled WGS sequence"/>
</dbReference>
<dbReference type="OrthoDB" id="9812600at2"/>
<evidence type="ECO:0000259" key="1">
    <source>
        <dbReference type="Pfam" id="PF05050"/>
    </source>
</evidence>
<dbReference type="InterPro" id="IPR029063">
    <property type="entry name" value="SAM-dependent_MTases_sf"/>
</dbReference>
<dbReference type="NCBIfam" id="TIGR01444">
    <property type="entry name" value="fkbM_fam"/>
    <property type="match status" value="1"/>
</dbReference>
<evidence type="ECO:0000313" key="2">
    <source>
        <dbReference type="EMBL" id="SEE98716.1"/>
    </source>
</evidence>
<dbReference type="Gene3D" id="3.40.50.150">
    <property type="entry name" value="Vaccinia Virus protein VP39"/>
    <property type="match status" value="1"/>
</dbReference>
<proteinExistence type="predicted"/>
<organism evidence="2 3">
    <name type="scientific">Salinimicrobium catena</name>
    <dbReference type="NCBI Taxonomy" id="390640"/>
    <lineage>
        <taxon>Bacteria</taxon>
        <taxon>Pseudomonadati</taxon>
        <taxon>Bacteroidota</taxon>
        <taxon>Flavobacteriia</taxon>
        <taxon>Flavobacteriales</taxon>
        <taxon>Flavobacteriaceae</taxon>
        <taxon>Salinimicrobium</taxon>
    </lineage>
</organism>
<dbReference type="PANTHER" id="PTHR34203">
    <property type="entry name" value="METHYLTRANSFERASE, FKBM FAMILY PROTEIN"/>
    <property type="match status" value="1"/>
</dbReference>
<dbReference type="PANTHER" id="PTHR34203:SF13">
    <property type="entry name" value="EXPRESSED PROTEIN"/>
    <property type="match status" value="1"/>
</dbReference>
<reference evidence="2 3" key="1">
    <citation type="submission" date="2016-10" db="EMBL/GenBank/DDBJ databases">
        <authorList>
            <person name="de Groot N.N."/>
        </authorList>
    </citation>
    <scope>NUCLEOTIDE SEQUENCE [LARGE SCALE GENOMIC DNA]</scope>
    <source>
        <strain evidence="2 3">DSM 23553</strain>
    </source>
</reference>
<dbReference type="AlphaFoldDB" id="A0A1H5NAY1"/>
<dbReference type="RefSeq" id="WP_093113320.1">
    <property type="nucleotide sequence ID" value="NZ_FNGG01000004.1"/>
</dbReference>
<gene>
    <name evidence="2" type="ORF">SAMN04488034_10427</name>
</gene>
<name>A0A1H5NAY1_9FLAO</name>
<dbReference type="Pfam" id="PF05050">
    <property type="entry name" value="Methyltransf_21"/>
    <property type="match status" value="1"/>
</dbReference>
<accession>A0A1H5NAY1</accession>
<keyword evidence="2" id="KW-0808">Transferase</keyword>
<sequence length="309" mass="36009">MRNKILWNLYSIRKFEALLKKKQFRGKRVVKKILKKLIPDFADDLTVKTKHGYIFKINPLTDKGIERKIYEFGVYEEGTLWCFNHIINRNDVVFDVGANIGLTAIHASRLTGRNGKVFAFEPLVSTYDLLLENLKHNNVKNVIPINSALSDDDGVGFIFENLHINRGAASLIKNSKTAGKEVKKEKLDNFIKNFDIENIDFLKVDIEGSEIPMLKGSMQYFTTPKKPIICIEFSREVKSDYNADMLYYILKEKFRYDIYKQKNGKDSLTPLIKVKGLEDLPNHDNLYCFQEYHYKKVSKKLFYKKELRA</sequence>
<dbReference type="GO" id="GO:0008168">
    <property type="term" value="F:methyltransferase activity"/>
    <property type="evidence" value="ECO:0007669"/>
    <property type="project" value="UniProtKB-KW"/>
</dbReference>
<dbReference type="STRING" id="390640.SAMN04488034_10427"/>
<protein>
    <submittedName>
        <fullName evidence="2">Methyltransferase, FkbM family</fullName>
    </submittedName>
</protein>
<keyword evidence="2" id="KW-0489">Methyltransferase</keyword>
<dbReference type="EMBL" id="FNUG01000004">
    <property type="protein sequence ID" value="SEE98716.1"/>
    <property type="molecule type" value="Genomic_DNA"/>
</dbReference>